<feature type="non-terminal residue" evidence="1">
    <location>
        <position position="287"/>
    </location>
</feature>
<organism evidence="1 2">
    <name type="scientific">Cardiosporidium cionae</name>
    <dbReference type="NCBI Taxonomy" id="476202"/>
    <lineage>
        <taxon>Eukaryota</taxon>
        <taxon>Sar</taxon>
        <taxon>Alveolata</taxon>
        <taxon>Apicomplexa</taxon>
        <taxon>Aconoidasida</taxon>
        <taxon>Nephromycida</taxon>
        <taxon>Cardiosporidium</taxon>
    </lineage>
</organism>
<accession>A0ABQ7JGF3</accession>
<dbReference type="SUPFAM" id="SSF101898">
    <property type="entry name" value="NHL repeat"/>
    <property type="match status" value="1"/>
</dbReference>
<evidence type="ECO:0000313" key="1">
    <source>
        <dbReference type="EMBL" id="KAF8823038.1"/>
    </source>
</evidence>
<gene>
    <name evidence="1" type="ORF">IE077_001107</name>
</gene>
<keyword evidence="2" id="KW-1185">Reference proteome</keyword>
<proteinExistence type="predicted"/>
<protein>
    <submittedName>
        <fullName evidence="1">Uncharacterized protein</fullName>
    </submittedName>
</protein>
<evidence type="ECO:0000313" key="2">
    <source>
        <dbReference type="Proteomes" id="UP000823046"/>
    </source>
</evidence>
<dbReference type="Proteomes" id="UP000823046">
    <property type="component" value="Unassembled WGS sequence"/>
</dbReference>
<comment type="caution">
    <text evidence="1">The sequence shown here is derived from an EMBL/GenBank/DDBJ whole genome shotgun (WGS) entry which is preliminary data.</text>
</comment>
<sequence length="287" mass="31868">MLRLPQDIYFDEIGYGFIADTSNNRIIVVSPDGFAKPLTSSNGTEIFFDFPTTIFSAYYNNRLYIIVSLFDDNRLYGISYFTQEIILLAGTGINEITAGGDMYPAEESSISSPNGVQALYRNTSAEFRAIEILIVAGFASNFAHEIHVGLQSPRSCPRGAYTPIEGSRTEKDCQACPAGYFCNELFLPVPSGRCKAGYYCEGGTKYPLKECPAGNFCPHLTNLTDQLFLATNFSLLSPLASQNITLMTEIESFSNYIMHFEFELQNFATAQRILIEVSQLPEIPFAL</sequence>
<reference evidence="1 2" key="1">
    <citation type="journal article" date="2020" name="bioRxiv">
        <title>Metabolic contributions of an alphaproteobacterial endosymbiont in the apicomplexan Cardiosporidium cionae.</title>
        <authorList>
            <person name="Hunter E.S."/>
            <person name="Paight C.J."/>
            <person name="Lane C.E."/>
        </authorList>
    </citation>
    <scope>NUCLEOTIDE SEQUENCE [LARGE SCALE GENOMIC DNA]</scope>
    <source>
        <strain evidence="1">ESH_2018</strain>
    </source>
</reference>
<dbReference type="EMBL" id="JADAQX010000005">
    <property type="protein sequence ID" value="KAF8823038.1"/>
    <property type="molecule type" value="Genomic_DNA"/>
</dbReference>
<dbReference type="PANTHER" id="PTHR47236:SF4">
    <property type="entry name" value="GENE 9195-RELATED"/>
    <property type="match status" value="1"/>
</dbReference>
<name>A0ABQ7JGF3_9APIC</name>
<dbReference type="Gene3D" id="2.120.10.30">
    <property type="entry name" value="TolB, C-terminal domain"/>
    <property type="match status" value="1"/>
</dbReference>
<dbReference type="PANTHER" id="PTHR47236">
    <property type="entry name" value="GENE, 32742-RELATED-RELATED"/>
    <property type="match status" value="1"/>
</dbReference>
<dbReference type="InterPro" id="IPR011042">
    <property type="entry name" value="6-blade_b-propeller_TolB-like"/>
</dbReference>